<gene>
    <name evidence="2" type="ORF">PSI9734_01528</name>
</gene>
<keyword evidence="1" id="KW-0732">Signal</keyword>
<name>A0A6S6WUX7_9GAMM</name>
<accession>A0A6S6WUX7</accession>
<dbReference type="Proteomes" id="UP000481517">
    <property type="component" value="Unassembled WGS sequence"/>
</dbReference>
<protein>
    <submittedName>
        <fullName evidence="2">Uncharacterized protein</fullName>
    </submittedName>
</protein>
<reference evidence="2 3" key="1">
    <citation type="submission" date="2020-02" db="EMBL/GenBank/DDBJ databases">
        <authorList>
            <person name="Rodrigo-Torres L."/>
            <person name="Arahal R. D."/>
            <person name="Lucena T."/>
        </authorList>
    </citation>
    <scope>NUCLEOTIDE SEQUENCE [LARGE SCALE GENOMIC DNA]</scope>
    <source>
        <strain evidence="2 3">CECT 9734</strain>
    </source>
</reference>
<organism evidence="2 3">
    <name type="scientific">Pseudidiomarina piscicola</name>
    <dbReference type="NCBI Taxonomy" id="2614830"/>
    <lineage>
        <taxon>Bacteria</taxon>
        <taxon>Pseudomonadati</taxon>
        <taxon>Pseudomonadota</taxon>
        <taxon>Gammaproteobacteria</taxon>
        <taxon>Alteromonadales</taxon>
        <taxon>Idiomarinaceae</taxon>
        <taxon>Pseudidiomarina</taxon>
    </lineage>
</organism>
<evidence type="ECO:0000256" key="1">
    <source>
        <dbReference type="SAM" id="SignalP"/>
    </source>
</evidence>
<dbReference type="AlphaFoldDB" id="A0A6S6WUX7"/>
<evidence type="ECO:0000313" key="2">
    <source>
        <dbReference type="EMBL" id="CAB0151113.1"/>
    </source>
</evidence>
<evidence type="ECO:0000313" key="3">
    <source>
        <dbReference type="Proteomes" id="UP000481517"/>
    </source>
</evidence>
<feature type="chain" id="PRO_5028993286" evidence="1">
    <location>
        <begin position="26"/>
        <end position="363"/>
    </location>
</feature>
<feature type="signal peptide" evidence="1">
    <location>
        <begin position="1"/>
        <end position="25"/>
    </location>
</feature>
<dbReference type="PROSITE" id="PS51257">
    <property type="entry name" value="PROKAR_LIPOPROTEIN"/>
    <property type="match status" value="1"/>
</dbReference>
<sequence length="363" mass="40148">MNTKQIATLGVVLIACVGGISFAHAQVATGETNVKVEGFFTGSYNDNTLPDGITTEMLPLAFELTIEQDLIAPTIVETIDTIDRYEGVEQTVSVKVFDELGNVLYEETRSSLDAEPDFFRVATSLTVPQGPELADREGFSTQIHFADEVGIRRLDLYLGAVSEFYFWDGGPFSQIEEAAFMQPEPLFASYGGFPTFLVGDNLQPIDLYVDQSTAPVFDDNPTNELPDDNPNDYEAVFYGYTTTISALIQDSDGDGVPDEADNCAASQLDETVIFDGWLNSWVTNYVDESGCSIMDHYAACNAEEEEQSSSPWGWFQPVYSGPNYCETQVVYQLQSSGLIDANEGRMLRRALSRSYSTDEPRYQ</sequence>
<keyword evidence="3" id="KW-1185">Reference proteome</keyword>
<proteinExistence type="predicted"/>
<dbReference type="RefSeq" id="WP_173920509.1">
    <property type="nucleotide sequence ID" value="NZ_CADCXY010000003.1"/>
</dbReference>
<dbReference type="EMBL" id="CADCXY010000003">
    <property type="protein sequence ID" value="CAB0151113.1"/>
    <property type="molecule type" value="Genomic_DNA"/>
</dbReference>